<comment type="similarity">
    <text evidence="1">Belongs to the thiamine-monophosphate kinase family.</text>
</comment>
<dbReference type="Gene3D" id="3.90.650.10">
    <property type="entry name" value="PurM-like C-terminal domain"/>
    <property type="match status" value="1"/>
</dbReference>
<dbReference type="AlphaFoldDB" id="A0A094WP69"/>
<dbReference type="Pfam" id="PF02769">
    <property type="entry name" value="AIRS_C"/>
    <property type="match status" value="1"/>
</dbReference>
<gene>
    <name evidence="1" type="primary">thiL</name>
    <name evidence="5" type="ORF">AJ85_09015</name>
    <name evidence="4" type="ORF">BALCAV_0208035</name>
</gene>
<feature type="binding site" evidence="1">
    <location>
        <position position="219"/>
    </location>
    <ligand>
        <name>ATP</name>
        <dbReference type="ChEBI" id="CHEBI:30616"/>
    </ligand>
</feature>
<dbReference type="eggNOG" id="COG0611">
    <property type="taxonomic scope" value="Bacteria"/>
</dbReference>
<name>A0A094WP69_ALKAL</name>
<feature type="binding site" evidence="1">
    <location>
        <begin position="121"/>
        <end position="122"/>
    </location>
    <ligand>
        <name>ATP</name>
        <dbReference type="ChEBI" id="CHEBI:30616"/>
    </ligand>
</feature>
<keyword evidence="1" id="KW-0808">Transferase</keyword>
<reference evidence="5 7" key="2">
    <citation type="submission" date="2014-01" db="EMBL/GenBank/DDBJ databases">
        <title>Draft genome sequencing of Bacillus alcalophilus CGMCC 1.3604.</title>
        <authorList>
            <person name="Yang J."/>
            <person name="Diao L."/>
            <person name="Yang S."/>
        </authorList>
    </citation>
    <scope>NUCLEOTIDE SEQUENCE [LARGE SCALE GENOMIC DNA]</scope>
    <source>
        <strain evidence="5 7">CGMCC 1.3604</strain>
    </source>
</reference>
<evidence type="ECO:0000313" key="6">
    <source>
        <dbReference type="Proteomes" id="UP000002754"/>
    </source>
</evidence>
<feature type="binding site" evidence="1">
    <location>
        <position position="52"/>
    </location>
    <ligand>
        <name>substrate</name>
    </ligand>
</feature>
<reference evidence="4 6" key="1">
    <citation type="journal article" date="2014" name="Genome Announc.">
        <title>Draft Genome Sequence of Bacillus alcalophilus AV1934, a Classic Alkaliphile Isolated from Human Feces in 1934.</title>
        <authorList>
            <person name="Attie O."/>
            <person name="Jayaprakash A."/>
            <person name="Shah H."/>
            <person name="Paulsen I.T."/>
            <person name="Morino M."/>
            <person name="Takahashi Y."/>
            <person name="Narumi I."/>
            <person name="Sachidanandam R."/>
            <person name="Satoh K."/>
            <person name="Ito M."/>
            <person name="Krulwich T.A."/>
        </authorList>
    </citation>
    <scope>NUCLEOTIDE SEQUENCE [LARGE SCALE GENOMIC DNA]</scope>
    <source>
        <strain evidence="4 6">AV1934</strain>
    </source>
</reference>
<comment type="function">
    <text evidence="1">Catalyzes the ATP-dependent phosphorylation of thiamine-monophosphate (TMP) to form thiamine-pyrophosphate (TPP), the active form of vitamin B1.</text>
</comment>
<dbReference type="NCBIfam" id="TIGR01379">
    <property type="entry name" value="thiL"/>
    <property type="match status" value="1"/>
</dbReference>
<feature type="binding site" evidence="1">
    <location>
        <position position="267"/>
    </location>
    <ligand>
        <name>substrate</name>
    </ligand>
</feature>
<comment type="caution">
    <text evidence="4">The sequence shown here is derived from an EMBL/GenBank/DDBJ whole genome shotgun (WGS) entry which is preliminary data.</text>
</comment>
<feature type="binding site" evidence="1">
    <location>
        <position position="28"/>
    </location>
    <ligand>
        <name>Mg(2+)</name>
        <dbReference type="ChEBI" id="CHEBI:18420"/>
        <label>3</label>
    </ligand>
</feature>
<organism evidence="4 6">
    <name type="scientific">Alkalihalobacillus alcalophilus ATCC 27647 = CGMCC 1.3604</name>
    <dbReference type="NCBI Taxonomy" id="1218173"/>
    <lineage>
        <taxon>Bacteria</taxon>
        <taxon>Bacillati</taxon>
        <taxon>Bacillota</taxon>
        <taxon>Bacilli</taxon>
        <taxon>Bacillales</taxon>
        <taxon>Bacillaceae</taxon>
        <taxon>Alkalihalobacillus</taxon>
    </lineage>
</organism>
<feature type="domain" description="PurM-like C-terminal" evidence="3">
    <location>
        <begin position="152"/>
        <end position="304"/>
    </location>
</feature>
<dbReference type="EMBL" id="JALP01000121">
    <property type="protein sequence ID" value="THG90761.1"/>
    <property type="molecule type" value="Genomic_DNA"/>
</dbReference>
<accession>A0A094WP69</accession>
<keyword evidence="6" id="KW-1185">Reference proteome</keyword>
<dbReference type="EC" id="2.7.4.16" evidence="1"/>
<dbReference type="InterPro" id="IPR006283">
    <property type="entry name" value="ThiL-like"/>
</dbReference>
<dbReference type="SUPFAM" id="SSF55326">
    <property type="entry name" value="PurM N-terminal domain-like"/>
    <property type="match status" value="1"/>
</dbReference>
<feature type="binding site" evidence="1">
    <location>
        <position position="45"/>
    </location>
    <ligand>
        <name>Mg(2+)</name>
        <dbReference type="ChEBI" id="CHEBI:18420"/>
        <label>2</label>
    </ligand>
</feature>
<dbReference type="InterPro" id="IPR010918">
    <property type="entry name" value="PurM-like_C_dom"/>
</dbReference>
<dbReference type="Proteomes" id="UP000297014">
    <property type="component" value="Unassembled WGS sequence"/>
</dbReference>
<feature type="binding site" evidence="1">
    <location>
        <position position="104"/>
    </location>
    <ligand>
        <name>ATP</name>
        <dbReference type="ChEBI" id="CHEBI:30616"/>
    </ligand>
</feature>
<feature type="binding site" evidence="1">
    <location>
        <position position="220"/>
    </location>
    <ligand>
        <name>Mg(2+)</name>
        <dbReference type="ChEBI" id="CHEBI:18420"/>
        <label>5</label>
    </ligand>
</feature>
<feature type="domain" description="PurM-like N-terminal" evidence="2">
    <location>
        <begin position="26"/>
        <end position="140"/>
    </location>
</feature>
<comment type="pathway">
    <text evidence="1">Cofactor biosynthesis; thiamine diphosphate biosynthesis; thiamine diphosphate from thiamine phosphate: step 1/1.</text>
</comment>
<sequence>MDDEFAFIDSVTPTGTKQEGLVVGIGDDAAMYQATEGFNQVICVDTMVEGIHFRKDTLTPYQIGRKVLAINLSDIAAMGAIPRYFVVSIAVPSTWNEEELQEIYRGMNELAERYNVDLIGGDTVSTNSALVLTITTTGEVEQGKMLLRSVAKPGDIVFLTGEVGGSAAGLDLLNKRGLEGPYTEEEMTLVKIHQEPKPQIEAGRILAEIKERVALNDVSDGVASEANELATASQVTIEIDAQCLPGQLTTSYKTREQALEWALFGGEDFQLIGTTSETAFPKLVQLFKEKGIRLTAIGKVYEGKPEVWLKDRNKKGKLDRKGYNHFQKR</sequence>
<keyword evidence="1" id="KW-0784">Thiamine biosynthesis</keyword>
<dbReference type="RefSeq" id="WP_003323468.1">
    <property type="nucleotide sequence ID" value="NZ_ALPT02000021.1"/>
</dbReference>
<dbReference type="GO" id="GO:0009228">
    <property type="term" value="P:thiamine biosynthetic process"/>
    <property type="evidence" value="ECO:0007669"/>
    <property type="project" value="UniProtKB-KW"/>
</dbReference>
<keyword evidence="1" id="KW-0067">ATP-binding</keyword>
<protein>
    <recommendedName>
        <fullName evidence="1">Thiamine-monophosphate kinase</fullName>
        <shortName evidence="1">TMP kinase</shortName>
        <shortName evidence="1">Thiamine-phosphate kinase</shortName>
        <ecNumber evidence="1">2.7.4.16</ecNumber>
    </recommendedName>
</protein>
<dbReference type="InterPro" id="IPR036921">
    <property type="entry name" value="PurM-like_N_sf"/>
</dbReference>
<dbReference type="UniPathway" id="UPA00060">
    <property type="reaction ID" value="UER00142"/>
</dbReference>
<dbReference type="CDD" id="cd02194">
    <property type="entry name" value="ThiL"/>
    <property type="match status" value="1"/>
</dbReference>
<evidence type="ECO:0000259" key="3">
    <source>
        <dbReference type="Pfam" id="PF02769"/>
    </source>
</evidence>
<evidence type="ECO:0000313" key="5">
    <source>
        <dbReference type="EMBL" id="THG90761.1"/>
    </source>
</evidence>
<dbReference type="GO" id="GO:0000287">
    <property type="term" value="F:magnesium ion binding"/>
    <property type="evidence" value="ECO:0007669"/>
    <property type="project" value="UniProtKB-UniRule"/>
</dbReference>
<dbReference type="Pfam" id="PF00586">
    <property type="entry name" value="AIRS"/>
    <property type="match status" value="1"/>
</dbReference>
<dbReference type="PANTHER" id="PTHR30270">
    <property type="entry name" value="THIAMINE-MONOPHOSPHATE KINASE"/>
    <property type="match status" value="1"/>
</dbReference>
<feature type="binding site" evidence="1">
    <location>
        <position position="122"/>
    </location>
    <ligand>
        <name>Mg(2+)</name>
        <dbReference type="ChEBI" id="CHEBI:18420"/>
        <label>1</label>
    </ligand>
</feature>
<dbReference type="HAMAP" id="MF_02128">
    <property type="entry name" value="TMP_kinase"/>
    <property type="match status" value="1"/>
</dbReference>
<comment type="catalytic activity">
    <reaction evidence="1">
        <text>thiamine phosphate + ATP = thiamine diphosphate + ADP</text>
        <dbReference type="Rhea" id="RHEA:15913"/>
        <dbReference type="ChEBI" id="CHEBI:30616"/>
        <dbReference type="ChEBI" id="CHEBI:37575"/>
        <dbReference type="ChEBI" id="CHEBI:58937"/>
        <dbReference type="ChEBI" id="CHEBI:456216"/>
        <dbReference type="EC" id="2.7.4.16"/>
    </reaction>
</comment>
<feature type="binding site" evidence="1">
    <location>
        <position position="74"/>
    </location>
    <ligand>
        <name>Mg(2+)</name>
        <dbReference type="ChEBI" id="CHEBI:18420"/>
        <label>2</label>
    </ligand>
</feature>
<dbReference type="SUPFAM" id="SSF56042">
    <property type="entry name" value="PurM C-terminal domain-like"/>
    <property type="match status" value="1"/>
</dbReference>
<dbReference type="GO" id="GO:0005524">
    <property type="term" value="F:ATP binding"/>
    <property type="evidence" value="ECO:0007669"/>
    <property type="project" value="UniProtKB-UniRule"/>
</dbReference>
<evidence type="ECO:0000313" key="4">
    <source>
        <dbReference type="EMBL" id="KGA97773.1"/>
    </source>
</evidence>
<evidence type="ECO:0000259" key="2">
    <source>
        <dbReference type="Pfam" id="PF00586"/>
    </source>
</evidence>
<feature type="binding site" evidence="1">
    <location>
        <position position="45"/>
    </location>
    <ligand>
        <name>Mg(2+)</name>
        <dbReference type="ChEBI" id="CHEBI:18420"/>
        <label>1</label>
    </ligand>
</feature>
<dbReference type="InterPro" id="IPR016188">
    <property type="entry name" value="PurM-like_N"/>
</dbReference>
<dbReference type="EMBL" id="ALPT02000021">
    <property type="protein sequence ID" value="KGA97773.1"/>
    <property type="molecule type" value="Genomic_DNA"/>
</dbReference>
<feature type="binding site" evidence="1">
    <location>
        <position position="323"/>
    </location>
    <ligand>
        <name>substrate</name>
    </ligand>
</feature>
<evidence type="ECO:0000256" key="1">
    <source>
        <dbReference type="HAMAP-Rule" id="MF_02128"/>
    </source>
</evidence>
<dbReference type="OrthoDB" id="9802811at2"/>
<keyword evidence="1" id="KW-0479">Metal-binding</keyword>
<feature type="binding site" evidence="1">
    <location>
        <position position="28"/>
    </location>
    <ligand>
        <name>Mg(2+)</name>
        <dbReference type="ChEBI" id="CHEBI:18420"/>
        <label>4</label>
    </ligand>
</feature>
<dbReference type="PIRSF" id="PIRSF005303">
    <property type="entry name" value="Thiam_monoph_kin"/>
    <property type="match status" value="1"/>
</dbReference>
<comment type="caution">
    <text evidence="1">Lacks conserved residue(s) required for the propagation of feature annotation.</text>
</comment>
<feature type="binding site" evidence="1">
    <location>
        <position position="74"/>
    </location>
    <ligand>
        <name>Mg(2+)</name>
        <dbReference type="ChEBI" id="CHEBI:18420"/>
        <label>3</label>
    </ligand>
</feature>
<dbReference type="PANTHER" id="PTHR30270:SF0">
    <property type="entry name" value="THIAMINE-MONOPHOSPHATE KINASE"/>
    <property type="match status" value="1"/>
</dbReference>
<evidence type="ECO:0000313" key="7">
    <source>
        <dbReference type="Proteomes" id="UP000297014"/>
    </source>
</evidence>
<dbReference type="InterPro" id="IPR036676">
    <property type="entry name" value="PurM-like_C_sf"/>
</dbReference>
<comment type="miscellaneous">
    <text evidence="1">Reaction mechanism of ThiL seems to utilize a direct, inline transfer of the gamma-phosphate of ATP to TMP rather than a phosphorylated enzyme intermediate.</text>
</comment>
<dbReference type="GO" id="GO:0009030">
    <property type="term" value="F:thiamine-phosphate kinase activity"/>
    <property type="evidence" value="ECO:0007669"/>
    <property type="project" value="UniProtKB-UniRule"/>
</dbReference>
<dbReference type="STRING" id="1218173.BALCAV_0208035"/>
<dbReference type="GO" id="GO:0009229">
    <property type="term" value="P:thiamine diphosphate biosynthetic process"/>
    <property type="evidence" value="ECO:0007669"/>
    <property type="project" value="UniProtKB-UniRule"/>
</dbReference>
<keyword evidence="1 4" id="KW-0418">Kinase</keyword>
<feature type="binding site" evidence="1">
    <location>
        <position position="217"/>
    </location>
    <ligand>
        <name>Mg(2+)</name>
        <dbReference type="ChEBI" id="CHEBI:18420"/>
        <label>3</label>
    </ligand>
</feature>
<proteinExistence type="inferred from homology"/>
<feature type="binding site" evidence="1">
    <location>
        <position position="74"/>
    </location>
    <ligand>
        <name>Mg(2+)</name>
        <dbReference type="ChEBI" id="CHEBI:18420"/>
        <label>4</label>
    </ligand>
</feature>
<keyword evidence="1" id="KW-0547">Nucleotide-binding</keyword>
<feature type="binding site" evidence="1">
    <location>
        <position position="148"/>
    </location>
    <ligand>
        <name>ATP</name>
        <dbReference type="ChEBI" id="CHEBI:30616"/>
    </ligand>
</feature>
<dbReference type="Gene3D" id="3.30.1330.10">
    <property type="entry name" value="PurM-like, N-terminal domain"/>
    <property type="match status" value="1"/>
</dbReference>
<dbReference type="Proteomes" id="UP000002754">
    <property type="component" value="Unassembled WGS sequence"/>
</dbReference>
<keyword evidence="1" id="KW-0460">Magnesium</keyword>